<keyword evidence="1" id="KW-0092">Biotin</keyword>
<dbReference type="PANTHER" id="PTHR45266">
    <property type="entry name" value="OXALOACETATE DECARBOXYLASE ALPHA CHAIN"/>
    <property type="match status" value="1"/>
</dbReference>
<dbReference type="RefSeq" id="WP_006019909.1">
    <property type="nucleotide sequence ID" value="NZ_KB375282.1"/>
</dbReference>
<proteinExistence type="predicted"/>
<dbReference type="PROSITE" id="PS50968">
    <property type="entry name" value="BIOTINYL_LIPOYL"/>
    <property type="match status" value="1"/>
</dbReference>
<dbReference type="PATRIC" id="fig|883078.3.peg.1225"/>
<dbReference type="SUPFAM" id="SSF51230">
    <property type="entry name" value="Single hybrid motif"/>
    <property type="match status" value="1"/>
</dbReference>
<dbReference type="Pfam" id="PF00364">
    <property type="entry name" value="Biotin_lipoyl"/>
    <property type="match status" value="1"/>
</dbReference>
<dbReference type="Gene3D" id="2.40.50.100">
    <property type="match status" value="1"/>
</dbReference>
<dbReference type="Proteomes" id="UP000001096">
    <property type="component" value="Unassembled WGS sequence"/>
</dbReference>
<sequence>MADKTITAELAGRVISFPEIGTEVSAGDDLMLIESMKMEIPVASPARGKIKTILVQIDDMVDEGQSLMVLEI</sequence>
<reference evidence="3 4" key="1">
    <citation type="submission" date="2012-04" db="EMBL/GenBank/DDBJ databases">
        <title>The Genome Sequence of Afipia broomeae ATCC 49717.</title>
        <authorList>
            <consortium name="The Broad Institute Genome Sequencing Platform"/>
            <person name="Earl A."/>
            <person name="Ward D."/>
            <person name="Feldgarden M."/>
            <person name="Gevers D."/>
            <person name="Huys G."/>
            <person name="Walker B."/>
            <person name="Young S.K."/>
            <person name="Zeng Q."/>
            <person name="Gargeya S."/>
            <person name="Fitzgerald M."/>
            <person name="Haas B."/>
            <person name="Abouelleil A."/>
            <person name="Alvarado L."/>
            <person name="Arachchi H.M."/>
            <person name="Berlin A."/>
            <person name="Chapman S.B."/>
            <person name="Goldberg J."/>
            <person name="Griggs A."/>
            <person name="Gujja S."/>
            <person name="Hansen M."/>
            <person name="Howarth C."/>
            <person name="Imamovic A."/>
            <person name="Larimer J."/>
            <person name="McCowen C."/>
            <person name="Montmayeur A."/>
            <person name="Murphy C."/>
            <person name="Neiman D."/>
            <person name="Pearson M."/>
            <person name="Priest M."/>
            <person name="Roberts A."/>
            <person name="Saif S."/>
            <person name="Shea T."/>
            <person name="Sisk P."/>
            <person name="Sykes S."/>
            <person name="Wortman J."/>
            <person name="Nusbaum C."/>
            <person name="Birren B."/>
        </authorList>
    </citation>
    <scope>NUCLEOTIDE SEQUENCE [LARGE SCALE GENOMIC DNA]</scope>
    <source>
        <strain evidence="3 4">ATCC 49717</strain>
    </source>
</reference>
<dbReference type="InterPro" id="IPR050709">
    <property type="entry name" value="Biotin_Carboxyl_Carrier/Decarb"/>
</dbReference>
<evidence type="ECO:0000313" key="3">
    <source>
        <dbReference type="EMBL" id="EKS42096.1"/>
    </source>
</evidence>
<comment type="caution">
    <text evidence="3">The sequence shown here is derived from an EMBL/GenBank/DDBJ whole genome shotgun (WGS) entry which is preliminary data.</text>
</comment>
<organism evidence="3 4">
    <name type="scientific">Afipia broomeae ATCC 49717</name>
    <dbReference type="NCBI Taxonomy" id="883078"/>
    <lineage>
        <taxon>Bacteria</taxon>
        <taxon>Pseudomonadati</taxon>
        <taxon>Pseudomonadota</taxon>
        <taxon>Alphaproteobacteria</taxon>
        <taxon>Hyphomicrobiales</taxon>
        <taxon>Nitrobacteraceae</taxon>
        <taxon>Afipia</taxon>
    </lineage>
</organism>
<dbReference type="InterPro" id="IPR000089">
    <property type="entry name" value="Biotin_lipoyl"/>
</dbReference>
<dbReference type="EMBL" id="AGWX01000001">
    <property type="protein sequence ID" value="EKS42096.1"/>
    <property type="molecule type" value="Genomic_DNA"/>
</dbReference>
<evidence type="ECO:0000259" key="2">
    <source>
        <dbReference type="PROSITE" id="PS50968"/>
    </source>
</evidence>
<evidence type="ECO:0000313" key="4">
    <source>
        <dbReference type="Proteomes" id="UP000001096"/>
    </source>
</evidence>
<dbReference type="eggNOG" id="COG1038">
    <property type="taxonomic scope" value="Bacteria"/>
</dbReference>
<gene>
    <name evidence="3" type="ORF">HMPREF9695_01188</name>
</gene>
<dbReference type="PANTHER" id="PTHR45266:SF3">
    <property type="entry name" value="OXALOACETATE DECARBOXYLASE ALPHA CHAIN"/>
    <property type="match status" value="1"/>
</dbReference>
<accession>K8PKI6</accession>
<dbReference type="AlphaFoldDB" id="K8PKI6"/>
<dbReference type="HOGENOM" id="CLU_016733_9_1_5"/>
<protein>
    <recommendedName>
        <fullName evidence="2">Lipoyl-binding domain-containing protein</fullName>
    </recommendedName>
</protein>
<feature type="domain" description="Lipoyl-binding" evidence="2">
    <location>
        <begin position="1"/>
        <end position="71"/>
    </location>
</feature>
<evidence type="ECO:0000256" key="1">
    <source>
        <dbReference type="ARBA" id="ARBA00023267"/>
    </source>
</evidence>
<dbReference type="InterPro" id="IPR011053">
    <property type="entry name" value="Single_hybrid_motif"/>
</dbReference>
<dbReference type="CDD" id="cd06850">
    <property type="entry name" value="biotinyl_domain"/>
    <property type="match status" value="1"/>
</dbReference>
<keyword evidence="4" id="KW-1185">Reference proteome</keyword>
<name>K8PKI6_9BRAD</name>